<keyword evidence="1" id="KW-0378">Hydrolase</keyword>
<organism evidence="1 2">
    <name type="scientific">Curtobacterium aetherium</name>
    <dbReference type="NCBI Taxonomy" id="2841594"/>
    <lineage>
        <taxon>Bacteria</taxon>
        <taxon>Bacillati</taxon>
        <taxon>Actinomycetota</taxon>
        <taxon>Actinomycetes</taxon>
        <taxon>Micrococcales</taxon>
        <taxon>Microbacteriaceae</taxon>
        <taxon>Curtobacterium</taxon>
    </lineage>
</organism>
<dbReference type="Proteomes" id="UP000681794">
    <property type="component" value="Chromosome"/>
</dbReference>
<keyword evidence="2" id="KW-1185">Reference proteome</keyword>
<protein>
    <submittedName>
        <fullName evidence="1">HAD-IIIA family hydrolase</fullName>
    </submittedName>
</protein>
<sequence length="182" mass="18587">MALSDRPLRGVLFDRDDTLVVDVPYNADPARVVPVPGAARAVAAARAAGLAVGVVTNQSVIAKGMASREQVDATNARVDELVGPFDVWELCPHDRDDDCACRKPRPGMVLRAAERLGLDPADLVVVGDIGADVGAAEAAGGQGILVPTARTLPAEVAAATTVAATIEEAVALVRAHAAPVSA</sequence>
<evidence type="ECO:0000313" key="2">
    <source>
        <dbReference type="Proteomes" id="UP000681794"/>
    </source>
</evidence>
<reference evidence="1" key="1">
    <citation type="submission" date="2021-06" db="EMBL/GenBank/DDBJ databases">
        <authorList>
            <person name="Ellington A.J."/>
            <person name="Bryan N.C."/>
            <person name="Christner B.C."/>
            <person name="Reisch C.R."/>
        </authorList>
    </citation>
    <scope>NUCLEOTIDE SEQUENCE</scope>
    <source>
        <strain evidence="1">L6-1</strain>
    </source>
</reference>
<evidence type="ECO:0000313" key="1">
    <source>
        <dbReference type="EMBL" id="QWS34583.1"/>
    </source>
</evidence>
<gene>
    <name evidence="1" type="ORF">KM842_05400</name>
</gene>
<dbReference type="EMBL" id="CP076544">
    <property type="protein sequence ID" value="QWS34583.1"/>
    <property type="molecule type" value="Genomic_DNA"/>
</dbReference>
<accession>A0ACD1E708</accession>
<name>A0ACD1E708_9MICO</name>
<proteinExistence type="predicted"/>